<evidence type="ECO:0000256" key="11">
    <source>
        <dbReference type="ARBA" id="ARBA00023163"/>
    </source>
</evidence>
<feature type="domain" description="Toprim" evidence="15">
    <location>
        <begin position="255"/>
        <end position="338"/>
    </location>
</feature>
<keyword evidence="11 12" id="KW-0804">Transcription</keyword>
<keyword evidence="2 12" id="KW-0639">Primosome</keyword>
<evidence type="ECO:0000256" key="1">
    <source>
        <dbReference type="ARBA" id="ARBA00022478"/>
    </source>
</evidence>
<evidence type="ECO:0000256" key="9">
    <source>
        <dbReference type="ARBA" id="ARBA00022842"/>
    </source>
</evidence>
<dbReference type="PANTHER" id="PTHR30313">
    <property type="entry name" value="DNA PRIMASE"/>
    <property type="match status" value="1"/>
</dbReference>
<comment type="similarity">
    <text evidence="12">Belongs to the DnaG primase family.</text>
</comment>
<dbReference type="InterPro" id="IPR006171">
    <property type="entry name" value="TOPRIM_dom"/>
</dbReference>
<dbReference type="InterPro" id="IPR002694">
    <property type="entry name" value="Znf_CHC2"/>
</dbReference>
<comment type="cofactor">
    <cofactor evidence="12 13">
        <name>Zn(2+)</name>
        <dbReference type="ChEBI" id="CHEBI:29105"/>
    </cofactor>
    <text evidence="12 13">Binds 1 zinc ion per monomer.</text>
</comment>
<dbReference type="SUPFAM" id="SSF56731">
    <property type="entry name" value="DNA primase core"/>
    <property type="match status" value="1"/>
</dbReference>
<keyword evidence="10 12" id="KW-0238">DNA-binding</keyword>
<dbReference type="AlphaFoldDB" id="A0A1H8ZG35"/>
<dbReference type="PANTHER" id="PTHR30313:SF2">
    <property type="entry name" value="DNA PRIMASE"/>
    <property type="match status" value="1"/>
</dbReference>
<dbReference type="SMART" id="SM00400">
    <property type="entry name" value="ZnF_CHCC"/>
    <property type="match status" value="1"/>
</dbReference>
<feature type="zinc finger region" description="CHC2-type" evidence="12 13">
    <location>
        <begin position="37"/>
        <end position="61"/>
    </location>
</feature>
<feature type="region of interest" description="Disordered" evidence="14">
    <location>
        <begin position="438"/>
        <end position="514"/>
    </location>
</feature>
<evidence type="ECO:0000256" key="6">
    <source>
        <dbReference type="ARBA" id="ARBA00022723"/>
    </source>
</evidence>
<dbReference type="InterPro" id="IPR013264">
    <property type="entry name" value="DNAG_N"/>
</dbReference>
<keyword evidence="4 12" id="KW-0548">Nucleotidyltransferase</keyword>
<dbReference type="GO" id="GO:0006269">
    <property type="term" value="P:DNA replication, synthesis of primer"/>
    <property type="evidence" value="ECO:0007669"/>
    <property type="project" value="UniProtKB-UniRule"/>
</dbReference>
<dbReference type="EMBL" id="FOFB01000001">
    <property type="protein sequence ID" value="SEP63449.1"/>
    <property type="molecule type" value="Genomic_DNA"/>
</dbReference>
<accession>A0A1H8ZG35</accession>
<dbReference type="PIRSF" id="PIRSF002811">
    <property type="entry name" value="DnaG"/>
    <property type="match status" value="1"/>
</dbReference>
<dbReference type="FunFam" id="3.40.1360.10:FF:000002">
    <property type="entry name" value="DNA primase"/>
    <property type="match status" value="1"/>
</dbReference>
<evidence type="ECO:0000256" key="8">
    <source>
        <dbReference type="ARBA" id="ARBA00022833"/>
    </source>
</evidence>
<gene>
    <name evidence="12" type="primary">dnaG</name>
    <name evidence="16" type="ORF">SAMN05444359_101314</name>
</gene>
<dbReference type="GO" id="GO:0003677">
    <property type="term" value="F:DNA binding"/>
    <property type="evidence" value="ECO:0007669"/>
    <property type="project" value="UniProtKB-KW"/>
</dbReference>
<feature type="compositionally biased region" description="Basic and acidic residues" evidence="14">
    <location>
        <begin position="438"/>
        <end position="453"/>
    </location>
</feature>
<dbReference type="InterPro" id="IPR030846">
    <property type="entry name" value="DnaG_bac"/>
</dbReference>
<dbReference type="InterPro" id="IPR006295">
    <property type="entry name" value="DNA_primase_DnaG"/>
</dbReference>
<feature type="compositionally biased region" description="Pro residues" evidence="14">
    <location>
        <begin position="458"/>
        <end position="477"/>
    </location>
</feature>
<dbReference type="Pfam" id="PF01807">
    <property type="entry name" value="Zn_ribbon_DnaG"/>
    <property type="match status" value="1"/>
</dbReference>
<dbReference type="InterPro" id="IPR034151">
    <property type="entry name" value="TOPRIM_DnaG_bac"/>
</dbReference>
<keyword evidence="17" id="KW-1185">Reference proteome</keyword>
<keyword evidence="7 12" id="KW-0863">Zinc-finger</keyword>
<evidence type="ECO:0000256" key="3">
    <source>
        <dbReference type="ARBA" id="ARBA00022679"/>
    </source>
</evidence>
<dbReference type="STRING" id="478744.SAMN05444359_101314"/>
<evidence type="ECO:0000256" key="5">
    <source>
        <dbReference type="ARBA" id="ARBA00022705"/>
    </source>
</evidence>
<protein>
    <recommendedName>
        <fullName evidence="12">DNA primase</fullName>
        <ecNumber evidence="12">2.7.7.101</ecNumber>
    </recommendedName>
</protein>
<dbReference type="Pfam" id="PF13155">
    <property type="entry name" value="Toprim_2"/>
    <property type="match status" value="1"/>
</dbReference>
<dbReference type="EC" id="2.7.7.101" evidence="12"/>
<comment type="catalytic activity">
    <reaction evidence="12">
        <text>ssDNA + n NTP = ssDNA/pppN(pN)n-1 hybrid + (n-1) diphosphate.</text>
        <dbReference type="EC" id="2.7.7.101"/>
    </reaction>
</comment>
<dbReference type="RefSeq" id="WP_175489217.1">
    <property type="nucleotide sequence ID" value="NZ_FOFB01000001.1"/>
</dbReference>
<dbReference type="FunFam" id="3.90.580.10:FF:000001">
    <property type="entry name" value="DNA primase"/>
    <property type="match status" value="1"/>
</dbReference>
<evidence type="ECO:0000313" key="16">
    <source>
        <dbReference type="EMBL" id="SEP63449.1"/>
    </source>
</evidence>
<reference evidence="17" key="1">
    <citation type="submission" date="2016-10" db="EMBL/GenBank/DDBJ databases">
        <authorList>
            <person name="Varghese N."/>
            <person name="Submissions S."/>
        </authorList>
    </citation>
    <scope>NUCLEOTIDE SEQUENCE [LARGE SCALE GENOMIC DNA]</scope>
    <source>
        <strain evidence="17">DSM 24740</strain>
    </source>
</reference>
<dbReference type="Proteomes" id="UP000199021">
    <property type="component" value="Unassembled WGS sequence"/>
</dbReference>
<dbReference type="Gene3D" id="3.90.580.10">
    <property type="entry name" value="Zinc finger, CHC2-type domain"/>
    <property type="match status" value="1"/>
</dbReference>
<dbReference type="InterPro" id="IPR036977">
    <property type="entry name" value="DNA_primase_Znf_CHC2"/>
</dbReference>
<comment type="subunit">
    <text evidence="12">Monomer. Interacts with DnaB.</text>
</comment>
<evidence type="ECO:0000256" key="4">
    <source>
        <dbReference type="ARBA" id="ARBA00022695"/>
    </source>
</evidence>
<dbReference type="FunCoup" id="A0A1H8ZG35">
    <property type="interactions" value="298"/>
</dbReference>
<dbReference type="InterPro" id="IPR050219">
    <property type="entry name" value="DnaG_primase"/>
</dbReference>
<dbReference type="GO" id="GO:0005737">
    <property type="term" value="C:cytoplasm"/>
    <property type="evidence" value="ECO:0007669"/>
    <property type="project" value="TreeGrafter"/>
</dbReference>
<name>A0A1H8ZG35_9BACT</name>
<evidence type="ECO:0000256" key="10">
    <source>
        <dbReference type="ARBA" id="ARBA00023125"/>
    </source>
</evidence>
<dbReference type="InterPro" id="IPR037068">
    <property type="entry name" value="DNA_primase_core_N_sf"/>
</dbReference>
<dbReference type="PROSITE" id="PS50880">
    <property type="entry name" value="TOPRIM"/>
    <property type="match status" value="1"/>
</dbReference>
<keyword evidence="1 12" id="KW-0240">DNA-directed RNA polymerase</keyword>
<dbReference type="GO" id="GO:0000428">
    <property type="term" value="C:DNA-directed RNA polymerase complex"/>
    <property type="evidence" value="ECO:0007669"/>
    <property type="project" value="UniProtKB-KW"/>
</dbReference>
<evidence type="ECO:0000256" key="14">
    <source>
        <dbReference type="SAM" id="MobiDB-lite"/>
    </source>
</evidence>
<keyword evidence="8 12" id="KW-0862">Zinc</keyword>
<keyword evidence="9" id="KW-0460">Magnesium</keyword>
<dbReference type="NCBIfam" id="TIGR01391">
    <property type="entry name" value="dnaG"/>
    <property type="match status" value="1"/>
</dbReference>
<dbReference type="CDD" id="cd03364">
    <property type="entry name" value="TOPRIM_DnaG_primases"/>
    <property type="match status" value="1"/>
</dbReference>
<dbReference type="Gene3D" id="3.90.980.10">
    <property type="entry name" value="DNA primase, catalytic core, N-terminal domain"/>
    <property type="match status" value="1"/>
</dbReference>
<dbReference type="InParanoid" id="A0A1H8ZG35"/>
<dbReference type="Gene3D" id="3.40.1360.10">
    <property type="match status" value="1"/>
</dbReference>
<dbReference type="GO" id="GO:0003899">
    <property type="term" value="F:DNA-directed RNA polymerase activity"/>
    <property type="evidence" value="ECO:0007669"/>
    <property type="project" value="UniProtKB-UniRule"/>
</dbReference>
<comment type="domain">
    <text evidence="12">Contains an N-terminal zinc-binding domain, a central core domain that contains the primase activity, and a C-terminal DnaB-binding domain.</text>
</comment>
<dbReference type="SMART" id="SM00493">
    <property type="entry name" value="TOPRIM"/>
    <property type="match status" value="1"/>
</dbReference>
<dbReference type="Pfam" id="PF08275">
    <property type="entry name" value="DNAG_N"/>
    <property type="match status" value="1"/>
</dbReference>
<dbReference type="GO" id="GO:0008270">
    <property type="term" value="F:zinc ion binding"/>
    <property type="evidence" value="ECO:0007669"/>
    <property type="project" value="UniProtKB-UniRule"/>
</dbReference>
<proteinExistence type="inferred from homology"/>
<keyword evidence="3 12" id="KW-0808">Transferase</keyword>
<keyword evidence="6 12" id="KW-0479">Metal-binding</keyword>
<dbReference type="HAMAP" id="MF_00974">
    <property type="entry name" value="DNA_primase_DnaG"/>
    <property type="match status" value="1"/>
</dbReference>
<evidence type="ECO:0000259" key="15">
    <source>
        <dbReference type="PROSITE" id="PS50880"/>
    </source>
</evidence>
<dbReference type="GO" id="GO:1990077">
    <property type="term" value="C:primosome complex"/>
    <property type="evidence" value="ECO:0007669"/>
    <property type="project" value="UniProtKB-KW"/>
</dbReference>
<evidence type="ECO:0000313" key="17">
    <source>
        <dbReference type="Proteomes" id="UP000199021"/>
    </source>
</evidence>
<organism evidence="16 17">
    <name type="scientific">Neolewinella agarilytica</name>
    <dbReference type="NCBI Taxonomy" id="478744"/>
    <lineage>
        <taxon>Bacteria</taxon>
        <taxon>Pseudomonadati</taxon>
        <taxon>Bacteroidota</taxon>
        <taxon>Saprospiria</taxon>
        <taxon>Saprospirales</taxon>
        <taxon>Lewinellaceae</taxon>
        <taxon>Neolewinella</taxon>
    </lineage>
</organism>
<sequence length="716" mass="81284">MITDESIQLVKDTARIEDVVGDYVNLKRRGQNMLGLCPFHNEKTPSFNVNPARNIYKCFGCGEGGDPIKFLMTLEQLSYPDAIRKIAARYNIKLEEKEVSQEVREERQEKEALILVNEFAQQWFADQLYNTDEGKSIALSYFKSRGFRREVMDKFGLGYAPNARNGLLKAAVAAGYKEEQLDKLGLTRNKKDFFWDRVMFTIHNLSGKPIAFAGRILKKDVKAPKYVNSPESEIYYKSEVLYGLHQARQSVRKLDNVYMVEGYTDVISLHQNGIENVVATSGTSLTPGQARLVKRQTENVTLLYDGDKAGIKAALRGVDVLLLEGLNVRVVILPDGEDPDSYMQQVGTTAFQEFLEKKRRDFLFFKADLLLEEAGDDVAARSDAIRSSIATLALVEDPLKRAGYLQQFTGRLGLEESLLVNLVNQAIADRRVQAQKEMEREERRRERNARAERQQLPPVRPQRPPTPTESTPPPPKADPTDDEWAGLQEPSWDGMEEPSWGGMDVAEMPPPDLPDVLPEREEDTASAGGDLLMSGHSYLERDLAKLLINHGSKIYEKEKNQSIAAFLTANVADVLNDFDNDRFKKLVVLVTDYVGQHKNGPAPEWYLNHPEEYVRILAQEFMKTAHTLSPNWKDKYGLRLSQKPPEENHKLAAEIFLRILRMAKVDRKLRENTRKIADFQRQGDEANIIRHIRLQDKLNQIKKELAAGLGTVVITK</sequence>
<evidence type="ECO:0000256" key="7">
    <source>
        <dbReference type="ARBA" id="ARBA00022771"/>
    </source>
</evidence>
<dbReference type="SUPFAM" id="SSF57783">
    <property type="entry name" value="Zinc beta-ribbon"/>
    <property type="match status" value="1"/>
</dbReference>
<comment type="function">
    <text evidence="12">RNA polymerase that catalyzes the synthesis of short RNA molecules used as primers for DNA polymerase during DNA replication.</text>
</comment>
<keyword evidence="5 12" id="KW-0235">DNA replication</keyword>
<evidence type="ECO:0000256" key="12">
    <source>
        <dbReference type="HAMAP-Rule" id="MF_00974"/>
    </source>
</evidence>
<evidence type="ECO:0000256" key="13">
    <source>
        <dbReference type="PIRSR" id="PIRSR002811-1"/>
    </source>
</evidence>
<evidence type="ECO:0000256" key="2">
    <source>
        <dbReference type="ARBA" id="ARBA00022515"/>
    </source>
</evidence>